<gene>
    <name evidence="2" type="ORF">BEN51_08345</name>
</gene>
<evidence type="ECO:0000313" key="3">
    <source>
        <dbReference type="Proteomes" id="UP000264883"/>
    </source>
</evidence>
<organism evidence="2 3">
    <name type="scientific">Clostridium isatidis</name>
    <dbReference type="NCBI Taxonomy" id="182773"/>
    <lineage>
        <taxon>Bacteria</taxon>
        <taxon>Bacillati</taxon>
        <taxon>Bacillota</taxon>
        <taxon>Clostridia</taxon>
        <taxon>Eubacteriales</taxon>
        <taxon>Clostridiaceae</taxon>
        <taxon>Clostridium</taxon>
    </lineage>
</organism>
<dbReference type="AlphaFoldDB" id="A0A343JD81"/>
<feature type="domain" description="DUF1540" evidence="1">
    <location>
        <begin position="7"/>
        <end position="49"/>
    </location>
</feature>
<protein>
    <submittedName>
        <fullName evidence="2">DUF1540 domain-containing protein</fullName>
    </submittedName>
</protein>
<evidence type="ECO:0000313" key="2">
    <source>
        <dbReference type="EMBL" id="ASW43489.1"/>
    </source>
</evidence>
<dbReference type="KEGG" id="cia:BEN51_08345"/>
<proteinExistence type="predicted"/>
<reference evidence="2 3" key="1">
    <citation type="submission" date="2016-08" db="EMBL/GenBank/DDBJ databases">
        <title>Complete Genome Sequence Of The Indigo Reducing Clostridium isatidis DSM15098.</title>
        <authorList>
            <person name="Little G.T."/>
            <person name="Minton N.P."/>
        </authorList>
    </citation>
    <scope>NUCLEOTIDE SEQUENCE [LARGE SCALE GENOMIC DNA]</scope>
    <source>
        <strain evidence="2 3">DSM 15098</strain>
    </source>
</reference>
<keyword evidence="3" id="KW-1185">Reference proteome</keyword>
<dbReference type="Proteomes" id="UP000264883">
    <property type="component" value="Chromosome"/>
</dbReference>
<evidence type="ECO:0000259" key="1">
    <source>
        <dbReference type="Pfam" id="PF07561"/>
    </source>
</evidence>
<dbReference type="Pfam" id="PF07561">
    <property type="entry name" value="DUF1540"/>
    <property type="match status" value="1"/>
</dbReference>
<dbReference type="EMBL" id="CP016786">
    <property type="protein sequence ID" value="ASW43489.1"/>
    <property type="molecule type" value="Genomic_DNA"/>
</dbReference>
<accession>A0A343JD81</accession>
<dbReference type="RefSeq" id="WP_119865622.1">
    <property type="nucleotide sequence ID" value="NZ_CP016786.1"/>
</dbReference>
<sequence>MHKNPSIKCTVSECKYHAQSDNYCSLDGIQIGKHENRATTPECTDCNSFELK</sequence>
<dbReference type="OrthoDB" id="1756089at2"/>
<dbReference type="InterPro" id="IPR011437">
    <property type="entry name" value="DUF1540"/>
</dbReference>
<name>A0A343JD81_9CLOT</name>